<keyword evidence="3" id="KW-0862">Zinc</keyword>
<dbReference type="PANTHER" id="PTHR43880:SF12">
    <property type="entry name" value="ALCOHOL DEHYDROGENASE CLASS-3"/>
    <property type="match status" value="1"/>
</dbReference>
<evidence type="ECO:0000259" key="6">
    <source>
        <dbReference type="SMART" id="SM00829"/>
    </source>
</evidence>
<keyword evidence="2" id="KW-0479">Metal-binding</keyword>
<dbReference type="GO" id="GO:0008270">
    <property type="term" value="F:zinc ion binding"/>
    <property type="evidence" value="ECO:0007669"/>
    <property type="project" value="InterPro"/>
</dbReference>
<reference evidence="7" key="1">
    <citation type="submission" date="2018-05" db="EMBL/GenBank/DDBJ databases">
        <authorList>
            <person name="Lanie J.A."/>
            <person name="Ng W.-L."/>
            <person name="Kazmierczak K.M."/>
            <person name="Andrzejewski T.M."/>
            <person name="Davidsen T.M."/>
            <person name="Wayne K.J."/>
            <person name="Tettelin H."/>
            <person name="Glass J.I."/>
            <person name="Rusch D."/>
            <person name="Podicherti R."/>
            <person name="Tsui H.-C.T."/>
            <person name="Winkler M.E."/>
        </authorList>
    </citation>
    <scope>NUCLEOTIDE SEQUENCE</scope>
</reference>
<dbReference type="PROSITE" id="PS00059">
    <property type="entry name" value="ADH_ZINC"/>
    <property type="match status" value="1"/>
</dbReference>
<dbReference type="PANTHER" id="PTHR43880">
    <property type="entry name" value="ALCOHOL DEHYDROGENASE"/>
    <property type="match status" value="1"/>
</dbReference>
<proteinExistence type="predicted"/>
<evidence type="ECO:0000256" key="2">
    <source>
        <dbReference type="ARBA" id="ARBA00022723"/>
    </source>
</evidence>
<keyword evidence="4" id="KW-0560">Oxidoreductase</keyword>
<dbReference type="AlphaFoldDB" id="A0A382CZD6"/>
<evidence type="ECO:0000256" key="3">
    <source>
        <dbReference type="ARBA" id="ARBA00022833"/>
    </source>
</evidence>
<dbReference type="InterPro" id="IPR013149">
    <property type="entry name" value="ADH-like_C"/>
</dbReference>
<dbReference type="SMART" id="SM00829">
    <property type="entry name" value="PKS_ER"/>
    <property type="match status" value="1"/>
</dbReference>
<dbReference type="InterPro" id="IPR002328">
    <property type="entry name" value="ADH_Zn_CS"/>
</dbReference>
<accession>A0A382CZD6</accession>
<dbReference type="Pfam" id="PF00107">
    <property type="entry name" value="ADH_zinc_N"/>
    <property type="match status" value="1"/>
</dbReference>
<evidence type="ECO:0000313" key="7">
    <source>
        <dbReference type="EMBL" id="SVB31219.1"/>
    </source>
</evidence>
<dbReference type="Pfam" id="PF08240">
    <property type="entry name" value="ADH_N"/>
    <property type="match status" value="1"/>
</dbReference>
<organism evidence="7">
    <name type="scientific">marine metagenome</name>
    <dbReference type="NCBI Taxonomy" id="408172"/>
    <lineage>
        <taxon>unclassified sequences</taxon>
        <taxon>metagenomes</taxon>
        <taxon>ecological metagenomes</taxon>
    </lineage>
</organism>
<dbReference type="InterPro" id="IPR036291">
    <property type="entry name" value="NAD(P)-bd_dom_sf"/>
</dbReference>
<gene>
    <name evidence="7" type="ORF">METZ01_LOCUS184073</name>
</gene>
<dbReference type="InterPro" id="IPR013154">
    <property type="entry name" value="ADH-like_N"/>
</dbReference>
<dbReference type="GO" id="GO:0051903">
    <property type="term" value="F:S-(hydroxymethyl)glutathione dehydrogenase [NAD(P)+] activity"/>
    <property type="evidence" value="ECO:0007669"/>
    <property type="project" value="TreeGrafter"/>
</dbReference>
<feature type="domain" description="Enoyl reductase (ER)" evidence="6">
    <location>
        <begin position="12"/>
        <end position="347"/>
    </location>
</feature>
<dbReference type="SUPFAM" id="SSF50129">
    <property type="entry name" value="GroES-like"/>
    <property type="match status" value="2"/>
</dbReference>
<dbReference type="InterPro" id="IPR011032">
    <property type="entry name" value="GroES-like_sf"/>
</dbReference>
<dbReference type="GO" id="GO:0005829">
    <property type="term" value="C:cytosol"/>
    <property type="evidence" value="ECO:0007669"/>
    <property type="project" value="TreeGrafter"/>
</dbReference>
<dbReference type="SUPFAM" id="SSF51735">
    <property type="entry name" value="NAD(P)-binding Rossmann-fold domains"/>
    <property type="match status" value="1"/>
</dbReference>
<keyword evidence="5" id="KW-0520">NAD</keyword>
<protein>
    <recommendedName>
        <fullName evidence="6">Enoyl reductase (ER) domain-containing protein</fullName>
    </recommendedName>
</protein>
<evidence type="ECO:0000256" key="4">
    <source>
        <dbReference type="ARBA" id="ARBA00023002"/>
    </source>
</evidence>
<evidence type="ECO:0000256" key="1">
    <source>
        <dbReference type="ARBA" id="ARBA00001947"/>
    </source>
</evidence>
<dbReference type="FunFam" id="3.40.50.720:FF:000003">
    <property type="entry name" value="S-(hydroxymethyl)glutathione dehydrogenase"/>
    <property type="match status" value="1"/>
</dbReference>
<name>A0A382CZD6_9ZZZZ</name>
<sequence length="350" mass="37507">MKTKAAIQTSYGNPLIIDELDIPDPKPDQVLVKLFSSGVCHSQLHQLENPNAPRPIILGHEGTGIVSRIGDNVSHVKEGDHVIVTWVRRNPVTGRVGNPPSGITYLGEPANGNVFTWSEDVLINEQYVVPISKDSPTDVSCIVGCAVLTGAGAVLNTAKVRPGDSVAVFGVGGVGLCAIRMAAILEAYPIIAVDLKEDKLDFARQFGATHLVNASDYDAVKVIQDITRGGVDYAFDAIGLKVTNEQILPATRAGGSGADNTGGMAVLIGLPGGDITIDSRLFVGGHRQYRGSLGATYPEKDFQMFLRLYKEGKFPLDDLITKRYRLEEINEACDALKSGQILGRSILEFP</sequence>
<dbReference type="EMBL" id="UINC01036760">
    <property type="protein sequence ID" value="SVB31219.1"/>
    <property type="molecule type" value="Genomic_DNA"/>
</dbReference>
<dbReference type="Gene3D" id="3.40.50.720">
    <property type="entry name" value="NAD(P)-binding Rossmann-like Domain"/>
    <property type="match status" value="1"/>
</dbReference>
<dbReference type="GO" id="GO:0046294">
    <property type="term" value="P:formaldehyde catabolic process"/>
    <property type="evidence" value="ECO:0007669"/>
    <property type="project" value="TreeGrafter"/>
</dbReference>
<dbReference type="Gene3D" id="3.90.180.10">
    <property type="entry name" value="Medium-chain alcohol dehydrogenases, catalytic domain"/>
    <property type="match status" value="1"/>
</dbReference>
<evidence type="ECO:0000256" key="5">
    <source>
        <dbReference type="ARBA" id="ARBA00023027"/>
    </source>
</evidence>
<comment type="cofactor">
    <cofactor evidence="1">
        <name>Zn(2+)</name>
        <dbReference type="ChEBI" id="CHEBI:29105"/>
    </cofactor>
</comment>
<dbReference type="InterPro" id="IPR020843">
    <property type="entry name" value="ER"/>
</dbReference>